<dbReference type="OrthoDB" id="3389388at2"/>
<evidence type="ECO:0008006" key="4">
    <source>
        <dbReference type="Google" id="ProtNLM"/>
    </source>
</evidence>
<gene>
    <name evidence="2" type="ORF">GA0070603_4644</name>
</gene>
<proteinExistence type="predicted"/>
<sequence>MTQRTGTAATFRRVAALATAVLAATALSTGCGTGDGASEGAEFTPGASASADPKATLLAAVPDEKDPAFRFSTLDGADKFTGVVDPAAHGMELGMSQKNDDPEFTMNMTFRVIEKDLWMRVKLTGMPGLHDMLKLPKRWMALDRTKLSDGSEAPVYQGADPANTAAIIRTSDTVEDKGNGTYTGFADLTDNADVQSAFDAVDVAALGDAAKKVPFTAVVGPDGNLASLTLEVPAAGKQKAMKLVTRYYDFGKAPKLTAPAGDEVQKAPASAYEMLNG</sequence>
<accession>A0A1C6VPA5</accession>
<dbReference type="EMBL" id="FMIB01000002">
    <property type="protein sequence ID" value="SCL68042.1"/>
    <property type="molecule type" value="Genomic_DNA"/>
</dbReference>
<feature type="signal peptide" evidence="1">
    <location>
        <begin position="1"/>
        <end position="23"/>
    </location>
</feature>
<feature type="chain" id="PRO_5039134804" description="Lipoprotein" evidence="1">
    <location>
        <begin position="24"/>
        <end position="277"/>
    </location>
</feature>
<keyword evidence="3" id="KW-1185">Reference proteome</keyword>
<dbReference type="AlphaFoldDB" id="A0A1C6VPA5"/>
<dbReference type="RefSeq" id="WP_091317751.1">
    <property type="nucleotide sequence ID" value="NZ_FMIB01000002.1"/>
</dbReference>
<dbReference type="STRING" id="47854.GA0070603_4644"/>
<dbReference type="Proteomes" id="UP000198605">
    <property type="component" value="Unassembled WGS sequence"/>
</dbReference>
<organism evidence="2 3">
    <name type="scientific">Micromonospora chersina</name>
    <dbReference type="NCBI Taxonomy" id="47854"/>
    <lineage>
        <taxon>Bacteria</taxon>
        <taxon>Bacillati</taxon>
        <taxon>Actinomycetota</taxon>
        <taxon>Actinomycetes</taxon>
        <taxon>Micromonosporales</taxon>
        <taxon>Micromonosporaceae</taxon>
        <taxon>Micromonospora</taxon>
    </lineage>
</organism>
<keyword evidence="1" id="KW-0732">Signal</keyword>
<name>A0A1C6VPA5_9ACTN</name>
<evidence type="ECO:0000313" key="3">
    <source>
        <dbReference type="Proteomes" id="UP000198605"/>
    </source>
</evidence>
<dbReference type="PROSITE" id="PS51257">
    <property type="entry name" value="PROKAR_LIPOPROTEIN"/>
    <property type="match status" value="1"/>
</dbReference>
<dbReference type="Gene3D" id="2.50.20.20">
    <property type="match status" value="1"/>
</dbReference>
<reference evidence="3" key="1">
    <citation type="submission" date="2016-06" db="EMBL/GenBank/DDBJ databases">
        <authorList>
            <person name="Varghese N."/>
            <person name="Submissions Spin"/>
        </authorList>
    </citation>
    <scope>NUCLEOTIDE SEQUENCE [LARGE SCALE GENOMIC DNA]</scope>
    <source>
        <strain evidence="3">DSM 44151</strain>
    </source>
</reference>
<dbReference type="GeneID" id="43281264"/>
<evidence type="ECO:0000256" key="1">
    <source>
        <dbReference type="SAM" id="SignalP"/>
    </source>
</evidence>
<evidence type="ECO:0000313" key="2">
    <source>
        <dbReference type="EMBL" id="SCL68042.1"/>
    </source>
</evidence>
<protein>
    <recommendedName>
        <fullName evidence="4">Lipoprotein</fullName>
    </recommendedName>
</protein>